<sequence length="150" mass="17279">MLLEALIAFYFYTLFLFSIVGHCVYYCILLIINALISSLICYLVYGFSWYSLIFCLVYIGGVYVLFIFVSIFNPNDNSIGYHNINEFSIGLCVVLSLMCVFAFYSLIEVEFSNFLCTVNEGSFYVCLCLTLIFGFLVLSLLSCWSMNFYR</sequence>
<evidence type="ECO:0000256" key="1">
    <source>
        <dbReference type="SAM" id="Phobius"/>
    </source>
</evidence>
<protein>
    <submittedName>
        <fullName evidence="2">NADH dehydrogenase subunit 6</fullName>
    </submittedName>
</protein>
<organism evidence="2">
    <name type="scientific">Taenia hydatigena</name>
    <name type="common">Tapeworm</name>
    <dbReference type="NCBI Taxonomy" id="85431"/>
    <lineage>
        <taxon>Eukaryota</taxon>
        <taxon>Metazoa</taxon>
        <taxon>Spiralia</taxon>
        <taxon>Lophotrochozoa</taxon>
        <taxon>Platyhelminthes</taxon>
        <taxon>Cestoda</taxon>
        <taxon>Eucestoda</taxon>
        <taxon>Cyclophyllidea</taxon>
        <taxon>Taeniidae</taxon>
        <taxon>Taenia</taxon>
    </lineage>
</organism>
<keyword evidence="1" id="KW-0812">Transmembrane</keyword>
<name>A0A8A2EXG3_TAEHY</name>
<keyword evidence="1" id="KW-0472">Membrane</keyword>
<gene>
    <name evidence="2" type="primary">ND6</name>
</gene>
<accession>A0A8A2EXG3</accession>
<evidence type="ECO:0000313" key="2">
    <source>
        <dbReference type="EMBL" id="QSV08732.1"/>
    </source>
</evidence>
<feature type="transmembrane region" description="Helical" evidence="1">
    <location>
        <begin position="84"/>
        <end position="107"/>
    </location>
</feature>
<dbReference type="AlphaFoldDB" id="A0A8A2EXG3"/>
<reference evidence="2" key="1">
    <citation type="journal article" date="2021" name="Parasitology">
        <title>A new molecular nomenclature for Taenia hydatigena: mitochondrial DNA sequences reveal sufficient diversity suggesting the assignment of major haplotype divisions.</title>
        <authorList>
            <person name="Ohiolei J.A."/>
            <person name="Yan H.B."/>
            <person name="Li L."/>
            <person name="Li W.H."/>
            <person name="Wu Y.D."/>
            <person name="Alvi M.A."/>
            <person name="Zhang N.Z."/>
            <person name="Fu B.Q."/>
            <person name="Wang X.L."/>
            <person name="Jia W.Z."/>
        </authorList>
    </citation>
    <scope>NUCLEOTIDE SEQUENCE</scope>
</reference>
<dbReference type="EMBL" id="MT784873">
    <property type="protein sequence ID" value="QSV08732.1"/>
    <property type="molecule type" value="Genomic_DNA"/>
</dbReference>
<proteinExistence type="predicted"/>
<geneLocation type="mitochondrion" evidence="2"/>
<feature type="transmembrane region" description="Helical" evidence="1">
    <location>
        <begin position="51"/>
        <end position="72"/>
    </location>
</feature>
<keyword evidence="2" id="KW-0496">Mitochondrion</keyword>
<feature type="transmembrane region" description="Helical" evidence="1">
    <location>
        <begin position="12"/>
        <end position="45"/>
    </location>
</feature>
<feature type="transmembrane region" description="Helical" evidence="1">
    <location>
        <begin position="122"/>
        <end position="144"/>
    </location>
</feature>
<keyword evidence="1" id="KW-1133">Transmembrane helix</keyword>